<gene>
    <name evidence="2" type="ORF">ACFPME_06040</name>
</gene>
<comment type="caution">
    <text evidence="2">The sequence shown here is derived from an EMBL/GenBank/DDBJ whole genome shotgun (WGS) entry which is preliminary data.</text>
</comment>
<reference evidence="3" key="1">
    <citation type="journal article" date="2019" name="Int. J. Syst. Evol. Microbiol.">
        <title>The Global Catalogue of Microorganisms (GCM) 10K type strain sequencing project: providing services to taxonomists for standard genome sequencing and annotation.</title>
        <authorList>
            <consortium name="The Broad Institute Genomics Platform"/>
            <consortium name="The Broad Institute Genome Sequencing Center for Infectious Disease"/>
            <person name="Wu L."/>
            <person name="Ma J."/>
        </authorList>
    </citation>
    <scope>NUCLEOTIDE SEQUENCE [LARGE SCALE GENOMIC DNA]</scope>
    <source>
        <strain evidence="3">JCM 17130</strain>
    </source>
</reference>
<protein>
    <submittedName>
        <fullName evidence="2">Anti-sigma factor family protein</fullName>
    </submittedName>
</protein>
<evidence type="ECO:0000259" key="1">
    <source>
        <dbReference type="Pfam" id="PF13490"/>
    </source>
</evidence>
<evidence type="ECO:0000313" key="2">
    <source>
        <dbReference type="EMBL" id="MFC5436110.1"/>
    </source>
</evidence>
<dbReference type="RefSeq" id="WP_377303131.1">
    <property type="nucleotide sequence ID" value="NZ_JBHSMK010000003.1"/>
</dbReference>
<dbReference type="EMBL" id="JBHSMK010000003">
    <property type="protein sequence ID" value="MFC5436110.1"/>
    <property type="molecule type" value="Genomic_DNA"/>
</dbReference>
<dbReference type="Pfam" id="PF13490">
    <property type="entry name" value="zf-HC2"/>
    <property type="match status" value="1"/>
</dbReference>
<evidence type="ECO:0000313" key="3">
    <source>
        <dbReference type="Proteomes" id="UP001596013"/>
    </source>
</evidence>
<dbReference type="Proteomes" id="UP001596013">
    <property type="component" value="Unassembled WGS sequence"/>
</dbReference>
<proteinExistence type="predicted"/>
<sequence>MTTPVSSDRDCLRAWEAMPWVLQDSATPAQAEWLQAHLAQCAACRAEFAQQSRLRRAMTLPPEVSVDANVGLARLLARLDMPEPQAEPAPLRSGARSGSWLNRALVAVVLLQALGIGALGVKLWSADNSPSYRTLSEAPAPAVAGTIRVVPDAAMSVADWNALLHALQLKVVGGPNDVGAYTVVPAGPGSASASRALRQLRATRGIRLAEPVAGTP</sequence>
<accession>A0ABW0JK37</accession>
<dbReference type="InterPro" id="IPR027383">
    <property type="entry name" value="Znf_put"/>
</dbReference>
<feature type="domain" description="Putative zinc-finger" evidence="1">
    <location>
        <begin position="11"/>
        <end position="45"/>
    </location>
</feature>
<dbReference type="Gene3D" id="1.10.10.1320">
    <property type="entry name" value="Anti-sigma factor, zinc-finger domain"/>
    <property type="match status" value="1"/>
</dbReference>
<dbReference type="InterPro" id="IPR041916">
    <property type="entry name" value="Anti_sigma_zinc_sf"/>
</dbReference>
<organism evidence="2 3">
    <name type="scientific">Rhodanobacter umsongensis</name>
    <dbReference type="NCBI Taxonomy" id="633153"/>
    <lineage>
        <taxon>Bacteria</taxon>
        <taxon>Pseudomonadati</taxon>
        <taxon>Pseudomonadota</taxon>
        <taxon>Gammaproteobacteria</taxon>
        <taxon>Lysobacterales</taxon>
        <taxon>Rhodanobacteraceae</taxon>
        <taxon>Rhodanobacter</taxon>
    </lineage>
</organism>
<name>A0ABW0JK37_9GAMM</name>
<keyword evidence="3" id="KW-1185">Reference proteome</keyword>